<organism evidence="7 8">
    <name type="scientific">Capronia epimyces CBS 606.96</name>
    <dbReference type="NCBI Taxonomy" id="1182542"/>
    <lineage>
        <taxon>Eukaryota</taxon>
        <taxon>Fungi</taxon>
        <taxon>Dikarya</taxon>
        <taxon>Ascomycota</taxon>
        <taxon>Pezizomycotina</taxon>
        <taxon>Eurotiomycetes</taxon>
        <taxon>Chaetothyriomycetidae</taxon>
        <taxon>Chaetothyriales</taxon>
        <taxon>Herpotrichiellaceae</taxon>
        <taxon>Capronia</taxon>
    </lineage>
</organism>
<dbReference type="RefSeq" id="XP_007738512.1">
    <property type="nucleotide sequence ID" value="XM_007740322.1"/>
</dbReference>
<feature type="transmembrane region" description="Helical" evidence="6">
    <location>
        <begin position="355"/>
        <end position="383"/>
    </location>
</feature>
<dbReference type="EMBL" id="AMGY01000011">
    <property type="protein sequence ID" value="EXJ77074.1"/>
    <property type="molecule type" value="Genomic_DNA"/>
</dbReference>
<dbReference type="eggNOG" id="KOG2466">
    <property type="taxonomic scope" value="Eukaryota"/>
</dbReference>
<dbReference type="PANTHER" id="PTHR30618">
    <property type="entry name" value="NCS1 FAMILY PURINE/PYRIMIDINE TRANSPORTER"/>
    <property type="match status" value="1"/>
</dbReference>
<evidence type="ECO:0000313" key="7">
    <source>
        <dbReference type="EMBL" id="EXJ77074.1"/>
    </source>
</evidence>
<feature type="transmembrane region" description="Helical" evidence="6">
    <location>
        <begin position="424"/>
        <end position="442"/>
    </location>
</feature>
<feature type="transmembrane region" description="Helical" evidence="6">
    <location>
        <begin position="462"/>
        <end position="484"/>
    </location>
</feature>
<dbReference type="Proteomes" id="UP000019478">
    <property type="component" value="Unassembled WGS sequence"/>
</dbReference>
<reference evidence="7 8" key="1">
    <citation type="submission" date="2013-03" db="EMBL/GenBank/DDBJ databases">
        <title>The Genome Sequence of Capronia epimyces CBS 606.96.</title>
        <authorList>
            <consortium name="The Broad Institute Genomics Platform"/>
            <person name="Cuomo C."/>
            <person name="de Hoog S."/>
            <person name="Gorbushina A."/>
            <person name="Walker B."/>
            <person name="Young S.K."/>
            <person name="Zeng Q."/>
            <person name="Gargeya S."/>
            <person name="Fitzgerald M."/>
            <person name="Haas B."/>
            <person name="Abouelleil A."/>
            <person name="Allen A.W."/>
            <person name="Alvarado L."/>
            <person name="Arachchi H.M."/>
            <person name="Berlin A.M."/>
            <person name="Chapman S.B."/>
            <person name="Gainer-Dewar J."/>
            <person name="Goldberg J."/>
            <person name="Griggs A."/>
            <person name="Gujja S."/>
            <person name="Hansen M."/>
            <person name="Howarth C."/>
            <person name="Imamovic A."/>
            <person name="Ireland A."/>
            <person name="Larimer J."/>
            <person name="McCowan C."/>
            <person name="Murphy C."/>
            <person name="Pearson M."/>
            <person name="Poon T.W."/>
            <person name="Priest M."/>
            <person name="Roberts A."/>
            <person name="Saif S."/>
            <person name="Shea T."/>
            <person name="Sisk P."/>
            <person name="Sykes S."/>
            <person name="Wortman J."/>
            <person name="Nusbaum C."/>
            <person name="Birren B."/>
        </authorList>
    </citation>
    <scope>NUCLEOTIDE SEQUENCE [LARGE SCALE GENOMIC DNA]</scope>
    <source>
        <strain evidence="7 8">CBS 606.96</strain>
    </source>
</reference>
<dbReference type="GO" id="GO:0005886">
    <property type="term" value="C:plasma membrane"/>
    <property type="evidence" value="ECO:0007669"/>
    <property type="project" value="TreeGrafter"/>
</dbReference>
<dbReference type="AlphaFoldDB" id="W9Y3N3"/>
<feature type="transmembrane region" description="Helical" evidence="6">
    <location>
        <begin position="149"/>
        <end position="171"/>
    </location>
</feature>
<evidence type="ECO:0008006" key="9">
    <source>
        <dbReference type="Google" id="ProtNLM"/>
    </source>
</evidence>
<feature type="transmembrane region" description="Helical" evidence="6">
    <location>
        <begin position="504"/>
        <end position="524"/>
    </location>
</feature>
<evidence type="ECO:0000256" key="4">
    <source>
        <dbReference type="ARBA" id="ARBA00022989"/>
    </source>
</evidence>
<feature type="transmembrane region" description="Helical" evidence="6">
    <location>
        <begin position="229"/>
        <end position="249"/>
    </location>
</feature>
<gene>
    <name evidence="7" type="ORF">A1O3_10232</name>
</gene>
<dbReference type="GeneID" id="19174312"/>
<dbReference type="Gene3D" id="1.10.4160.10">
    <property type="entry name" value="Hydantoin permease"/>
    <property type="match status" value="1"/>
</dbReference>
<protein>
    <recommendedName>
        <fullName evidence="9">NCS1 family nucleobase:cation symporter-1</fullName>
    </recommendedName>
</protein>
<proteinExistence type="inferred from homology"/>
<evidence type="ECO:0000313" key="8">
    <source>
        <dbReference type="Proteomes" id="UP000019478"/>
    </source>
</evidence>
<keyword evidence="4 6" id="KW-1133">Transmembrane helix</keyword>
<evidence type="ECO:0000256" key="3">
    <source>
        <dbReference type="ARBA" id="ARBA00022692"/>
    </source>
</evidence>
<evidence type="ECO:0000256" key="6">
    <source>
        <dbReference type="SAM" id="Phobius"/>
    </source>
</evidence>
<keyword evidence="8" id="KW-1185">Reference proteome</keyword>
<keyword evidence="5 6" id="KW-0472">Membrane</keyword>
<comment type="caution">
    <text evidence="7">The sequence shown here is derived from an EMBL/GenBank/DDBJ whole genome shotgun (WGS) entry which is preliminary data.</text>
</comment>
<dbReference type="InterPro" id="IPR001248">
    <property type="entry name" value="Pur-cyt_permease"/>
</dbReference>
<sequence length="609" mass="68094">MPRRETFLAIPLPNLPQWKENLIRVHRTPGFKGKARTIREIIVLPPEDTIFAHGTSWSNRDLDPVPPEQRIWRNWDFITYWCSDQFTIATWEFGAVLVAEGFTFREIIPITFFGFLLTGFAIAFAGHIATNYHIGFPLSTRMSWGMRGGAFPVFVRAFMALMWLSILNVSLGQCMHQLLRAIWPDFDNIPNTLPTSAGITSADLLCFFIVVILQTPLTLIPMYKLKWYFLMKAILSPILFIGMMIWALLNVPDGGPLVTHGAVLEGTTAQKNWARLKAFGAAAGYFATITTNIPDFVRFAKRPGNTWVQALAMPCTGILPVICSVITCSATIKLWGTSYWSPAEILAQWENRGAVFIAAFVWIIATIGVNLSANTITVAIALSSFWPKWINNVRGALLVAVLSVVICPWKIVYSAGSFYNFLSAYPSLLGPVTGILISDYWLVRRKNIDIRHLYVNHGGKFWFWHGLNWRAFAAFLCAYVPNIPGFIHQVQPSIKDVQPYTYDLNWIFAIVVSILSFWAFNYAFPPKYSLSGGPVHPDDVVDWASRTHIGDWSDVPGAEEYVVEVEGASGSRQGLGEEGRVVVVETKMPTATATTSSADTYSTVLKKTV</sequence>
<feature type="transmembrane region" description="Helical" evidence="6">
    <location>
        <begin position="311"/>
        <end position="335"/>
    </location>
</feature>
<evidence type="ECO:0000256" key="5">
    <source>
        <dbReference type="ARBA" id="ARBA00023136"/>
    </source>
</evidence>
<evidence type="ECO:0000256" key="2">
    <source>
        <dbReference type="ARBA" id="ARBA00008974"/>
    </source>
</evidence>
<keyword evidence="3 6" id="KW-0812">Transmembrane</keyword>
<dbReference type="GO" id="GO:0015205">
    <property type="term" value="F:nucleobase transmembrane transporter activity"/>
    <property type="evidence" value="ECO:0007669"/>
    <property type="project" value="TreeGrafter"/>
</dbReference>
<dbReference type="OrthoDB" id="2018619at2759"/>
<comment type="subcellular location">
    <subcellularLocation>
        <location evidence="1">Membrane</location>
        <topology evidence="1">Multi-pass membrane protein</topology>
    </subcellularLocation>
</comment>
<dbReference type="HOGENOM" id="CLU_021555_4_1_1"/>
<dbReference type="Pfam" id="PF02133">
    <property type="entry name" value="Transp_cyt_pur"/>
    <property type="match status" value="1"/>
</dbReference>
<name>W9Y3N3_9EURO</name>
<evidence type="ECO:0000256" key="1">
    <source>
        <dbReference type="ARBA" id="ARBA00004141"/>
    </source>
</evidence>
<accession>W9Y3N3</accession>
<comment type="similarity">
    <text evidence="2">Belongs to the purine-cytosine permease (2.A.39) family.</text>
</comment>
<dbReference type="PANTHER" id="PTHR30618:SF0">
    <property type="entry name" value="PURINE-URACIL PERMEASE NCS1"/>
    <property type="match status" value="1"/>
</dbReference>
<feature type="transmembrane region" description="Helical" evidence="6">
    <location>
        <begin position="107"/>
        <end position="129"/>
    </location>
</feature>
<feature type="transmembrane region" description="Helical" evidence="6">
    <location>
        <begin position="395"/>
        <end position="412"/>
    </location>
</feature>
<dbReference type="InterPro" id="IPR045225">
    <property type="entry name" value="Uracil/uridine/allantoin_perm"/>
</dbReference>